<accession>A0A1F4VCV1</accession>
<evidence type="ECO:0008006" key="4">
    <source>
        <dbReference type="Google" id="ProtNLM"/>
    </source>
</evidence>
<protein>
    <recommendedName>
        <fullName evidence="4">t-SNARE coiled-coil homology domain-containing protein</fullName>
    </recommendedName>
</protein>
<sequence length="119" mass="14199">MNVELFPQQLKQINNQLSVLNDRVLRVEAEVVEINRNINDSIDVSIEFRDYVEDKFDEIDRRFDKVEERLDRIEGRVGRIEDRLDGLEERMDRLEAKMDNLEKLITEGLVKIKEKLNII</sequence>
<dbReference type="Gene3D" id="1.20.5.110">
    <property type="match status" value="2"/>
</dbReference>
<dbReference type="EMBL" id="MEVI01000003">
    <property type="protein sequence ID" value="OGC55081.1"/>
    <property type="molecule type" value="Genomic_DNA"/>
</dbReference>
<gene>
    <name evidence="2" type="ORF">A3A78_03835</name>
</gene>
<feature type="coiled-coil region" evidence="1">
    <location>
        <begin position="10"/>
        <end position="111"/>
    </location>
</feature>
<evidence type="ECO:0000313" key="2">
    <source>
        <dbReference type="EMBL" id="OGC55081.1"/>
    </source>
</evidence>
<dbReference type="AlphaFoldDB" id="A0A1F4VCV1"/>
<keyword evidence="1" id="KW-0175">Coiled coil</keyword>
<evidence type="ECO:0000313" key="3">
    <source>
        <dbReference type="Proteomes" id="UP000176504"/>
    </source>
</evidence>
<proteinExistence type="predicted"/>
<name>A0A1F4VCV1_UNCKA</name>
<reference evidence="2 3" key="1">
    <citation type="journal article" date="2016" name="Nat. Commun.">
        <title>Thousands of microbial genomes shed light on interconnected biogeochemical processes in an aquifer system.</title>
        <authorList>
            <person name="Anantharaman K."/>
            <person name="Brown C.T."/>
            <person name="Hug L.A."/>
            <person name="Sharon I."/>
            <person name="Castelle C.J."/>
            <person name="Probst A.J."/>
            <person name="Thomas B.C."/>
            <person name="Singh A."/>
            <person name="Wilkins M.J."/>
            <person name="Karaoz U."/>
            <person name="Brodie E.L."/>
            <person name="Williams K.H."/>
            <person name="Hubbard S.S."/>
            <person name="Banfield J.F."/>
        </authorList>
    </citation>
    <scope>NUCLEOTIDE SEQUENCE [LARGE SCALE GENOMIC DNA]</scope>
</reference>
<dbReference type="Proteomes" id="UP000176504">
    <property type="component" value="Unassembled WGS sequence"/>
</dbReference>
<comment type="caution">
    <text evidence="2">The sequence shown here is derived from an EMBL/GenBank/DDBJ whole genome shotgun (WGS) entry which is preliminary data.</text>
</comment>
<organism evidence="2 3">
    <name type="scientific">candidate division WWE3 bacterium RIFCSPLOWO2_01_FULL_41_18</name>
    <dbReference type="NCBI Taxonomy" id="1802625"/>
    <lineage>
        <taxon>Bacteria</taxon>
        <taxon>Katanobacteria</taxon>
    </lineage>
</organism>
<evidence type="ECO:0000256" key="1">
    <source>
        <dbReference type="SAM" id="Coils"/>
    </source>
</evidence>
<dbReference type="SUPFAM" id="SSF57997">
    <property type="entry name" value="Tropomyosin"/>
    <property type="match status" value="1"/>
</dbReference>